<dbReference type="Pfam" id="PF01370">
    <property type="entry name" value="Epimerase"/>
    <property type="match status" value="1"/>
</dbReference>
<evidence type="ECO:0000313" key="6">
    <source>
        <dbReference type="Proteomes" id="UP000244810"/>
    </source>
</evidence>
<feature type="region of interest" description="Disordered" evidence="3">
    <location>
        <begin position="1"/>
        <end position="58"/>
    </location>
</feature>
<evidence type="ECO:0000259" key="4">
    <source>
        <dbReference type="Pfam" id="PF01370"/>
    </source>
</evidence>
<feature type="domain" description="NAD-dependent epimerase/dehydratase" evidence="4">
    <location>
        <begin position="68"/>
        <end position="266"/>
    </location>
</feature>
<dbReference type="InterPro" id="IPR001509">
    <property type="entry name" value="Epimerase_deHydtase"/>
</dbReference>
<dbReference type="AlphaFoldDB" id="A0A2T7UKV8"/>
<organism evidence="5 6">
    <name type="scientific">Pararhodobacter aggregans</name>
    <dbReference type="NCBI Taxonomy" id="404875"/>
    <lineage>
        <taxon>Bacteria</taxon>
        <taxon>Pseudomonadati</taxon>
        <taxon>Pseudomonadota</taxon>
        <taxon>Alphaproteobacteria</taxon>
        <taxon>Rhodobacterales</taxon>
        <taxon>Paracoccaceae</taxon>
        <taxon>Pararhodobacter</taxon>
    </lineage>
</organism>
<keyword evidence="2" id="KW-0119">Carbohydrate metabolism</keyword>
<keyword evidence="1" id="KW-0521">NADP</keyword>
<dbReference type="Gene3D" id="3.90.25.10">
    <property type="entry name" value="UDP-galactose 4-epimerase, domain 1"/>
    <property type="match status" value="1"/>
</dbReference>
<evidence type="ECO:0000256" key="2">
    <source>
        <dbReference type="ARBA" id="ARBA00023277"/>
    </source>
</evidence>
<dbReference type="Gene3D" id="3.40.50.720">
    <property type="entry name" value="NAD(P)-binding Rossmann-like Domain"/>
    <property type="match status" value="1"/>
</dbReference>
<dbReference type="EMBL" id="QDDR01000016">
    <property type="protein sequence ID" value="PVE45297.1"/>
    <property type="molecule type" value="Genomic_DNA"/>
</dbReference>
<comment type="caution">
    <text evidence="5">The sequence shown here is derived from an EMBL/GenBank/DDBJ whole genome shotgun (WGS) entry which is preliminary data.</text>
</comment>
<name>A0A2T7UKV8_9RHOB</name>
<evidence type="ECO:0000256" key="3">
    <source>
        <dbReference type="SAM" id="MobiDB-lite"/>
    </source>
</evidence>
<evidence type="ECO:0000256" key="1">
    <source>
        <dbReference type="ARBA" id="ARBA00022857"/>
    </source>
</evidence>
<sequence>MSMSRPWRITATRSPGARPRTRPRRWSGPCVRGRSMPSPTPNSATGSNGGWARCWRPSSRSERKTMKMIVTGAEGFVGRGLVAALAPLMAETDELVLIDRQLEPVQGRGRVRLLEGSASDRSLMAEAMAGGADVVWHLAAALGMVAEPDLHAGLDANLHSILTVMETATDKAPGARIVNASSVAVYGSPVPSEVNDYTLPNANSSYAAQKLVSEILLDDFTRRGHVDGLSLRLSGVMARTPGFSSTSSAFLNNVFHVAREGGEIVMPCSPDMTSWLISRQEMVFNLQLAARLPASALPARRHWALPALTARMGDLVAALARRYGPDVTERVTFAPDPKIEAMFWQPPLKAEMAVRLGFRADADCDALVDRVHAQYA</sequence>
<accession>A0A2T7UKV8</accession>
<reference evidence="5 6" key="1">
    <citation type="journal article" date="2011" name="Syst. Appl. Microbiol.">
        <title>Defluviimonas denitrificans gen. nov., sp. nov., and Pararhodobacter aggregans gen. nov., sp. nov., non-phototrophic Rhodobacteraceae from the biofilter of a marine aquaculture.</title>
        <authorList>
            <person name="Foesel B.U."/>
            <person name="Drake H.L."/>
            <person name="Schramm A."/>
        </authorList>
    </citation>
    <scope>NUCLEOTIDE SEQUENCE [LARGE SCALE GENOMIC DNA]</scope>
    <source>
        <strain evidence="5 6">D1-19</strain>
    </source>
</reference>
<dbReference type="PANTHER" id="PTHR43103:SF3">
    <property type="entry name" value="ADP-L-GLYCERO-D-MANNO-HEPTOSE-6-EPIMERASE"/>
    <property type="match status" value="1"/>
</dbReference>
<dbReference type="PANTHER" id="PTHR43103">
    <property type="entry name" value="NUCLEOSIDE-DIPHOSPHATE-SUGAR EPIMERASE"/>
    <property type="match status" value="1"/>
</dbReference>
<proteinExistence type="predicted"/>
<keyword evidence="6" id="KW-1185">Reference proteome</keyword>
<gene>
    <name evidence="5" type="ORF">DDE23_22265</name>
</gene>
<dbReference type="Proteomes" id="UP000244810">
    <property type="component" value="Unassembled WGS sequence"/>
</dbReference>
<dbReference type="SUPFAM" id="SSF51735">
    <property type="entry name" value="NAD(P)-binding Rossmann-fold domains"/>
    <property type="match status" value="1"/>
</dbReference>
<protein>
    <submittedName>
        <fullName evidence="5">Epimerase</fullName>
    </submittedName>
</protein>
<dbReference type="InterPro" id="IPR036291">
    <property type="entry name" value="NAD(P)-bd_dom_sf"/>
</dbReference>
<evidence type="ECO:0000313" key="5">
    <source>
        <dbReference type="EMBL" id="PVE45297.1"/>
    </source>
</evidence>